<evidence type="ECO:0000256" key="2">
    <source>
        <dbReference type="ARBA" id="ARBA00022737"/>
    </source>
</evidence>
<dbReference type="SUPFAM" id="SSF52058">
    <property type="entry name" value="L domain-like"/>
    <property type="match status" value="1"/>
</dbReference>
<gene>
    <name evidence="5" type="ORF">BCR44DRAFT_37614</name>
</gene>
<keyword evidence="6" id="KW-1185">Reference proteome</keyword>
<keyword evidence="2" id="KW-0677">Repeat</keyword>
<dbReference type="STRING" id="765915.A0A1Y2HVB0"/>
<evidence type="ECO:0000313" key="6">
    <source>
        <dbReference type="Proteomes" id="UP000193411"/>
    </source>
</evidence>
<organism evidence="5 6">
    <name type="scientific">Catenaria anguillulae PL171</name>
    <dbReference type="NCBI Taxonomy" id="765915"/>
    <lineage>
        <taxon>Eukaryota</taxon>
        <taxon>Fungi</taxon>
        <taxon>Fungi incertae sedis</taxon>
        <taxon>Blastocladiomycota</taxon>
        <taxon>Blastocladiomycetes</taxon>
        <taxon>Blastocladiales</taxon>
        <taxon>Catenariaceae</taxon>
        <taxon>Catenaria</taxon>
    </lineage>
</organism>
<dbReference type="Gene3D" id="3.80.10.10">
    <property type="entry name" value="Ribonuclease Inhibitor"/>
    <property type="match status" value="1"/>
</dbReference>
<protein>
    <submittedName>
        <fullName evidence="5">Uncharacterized protein</fullName>
    </submittedName>
</protein>
<proteinExistence type="predicted"/>
<accession>A0A1Y2HVB0</accession>
<evidence type="ECO:0000256" key="1">
    <source>
        <dbReference type="ARBA" id="ARBA00022614"/>
    </source>
</evidence>
<keyword evidence="4" id="KW-0812">Transmembrane</keyword>
<dbReference type="PANTHER" id="PTHR48007">
    <property type="entry name" value="LEUCINE-RICH REPEAT RECEPTOR-LIKE PROTEIN KINASE PXC1"/>
    <property type="match status" value="1"/>
</dbReference>
<feature type="transmembrane region" description="Helical" evidence="4">
    <location>
        <begin position="168"/>
        <end position="190"/>
    </location>
</feature>
<evidence type="ECO:0000256" key="4">
    <source>
        <dbReference type="SAM" id="Phobius"/>
    </source>
</evidence>
<dbReference type="Pfam" id="PF00560">
    <property type="entry name" value="LRR_1"/>
    <property type="match status" value="1"/>
</dbReference>
<dbReference type="AlphaFoldDB" id="A0A1Y2HVB0"/>
<keyword evidence="1" id="KW-0433">Leucine-rich repeat</keyword>
<dbReference type="OrthoDB" id="676979at2759"/>
<dbReference type="InterPro" id="IPR001611">
    <property type="entry name" value="Leu-rich_rpt"/>
</dbReference>
<dbReference type="PROSITE" id="PS51450">
    <property type="entry name" value="LRR"/>
    <property type="match status" value="1"/>
</dbReference>
<keyword evidence="4" id="KW-0472">Membrane</keyword>
<dbReference type="InterPro" id="IPR032675">
    <property type="entry name" value="LRR_dom_sf"/>
</dbReference>
<evidence type="ECO:0000256" key="3">
    <source>
        <dbReference type="SAM" id="MobiDB-lite"/>
    </source>
</evidence>
<dbReference type="PANTHER" id="PTHR48007:SF4">
    <property type="entry name" value="LEUCINE-RICH REPEAT RECEPTOR-LIKE PROTEIN KINASE PXC1"/>
    <property type="match status" value="1"/>
</dbReference>
<reference evidence="5 6" key="1">
    <citation type="submission" date="2016-07" db="EMBL/GenBank/DDBJ databases">
        <title>Pervasive Adenine N6-methylation of Active Genes in Fungi.</title>
        <authorList>
            <consortium name="DOE Joint Genome Institute"/>
            <person name="Mondo S.J."/>
            <person name="Dannebaum R.O."/>
            <person name="Kuo R.C."/>
            <person name="Labutti K."/>
            <person name="Haridas S."/>
            <person name="Kuo A."/>
            <person name="Salamov A."/>
            <person name="Ahrendt S.R."/>
            <person name="Lipzen A."/>
            <person name="Sullivan W."/>
            <person name="Andreopoulos W.B."/>
            <person name="Clum A."/>
            <person name="Lindquist E."/>
            <person name="Daum C."/>
            <person name="Ramamoorthy G.K."/>
            <person name="Gryganskyi A."/>
            <person name="Culley D."/>
            <person name="Magnuson J.K."/>
            <person name="James T.Y."/>
            <person name="O'Malley M.A."/>
            <person name="Stajich J.E."/>
            <person name="Spatafora J.W."/>
            <person name="Visel A."/>
            <person name="Grigoriev I.V."/>
        </authorList>
    </citation>
    <scope>NUCLEOTIDE SEQUENCE [LARGE SCALE GENOMIC DNA]</scope>
    <source>
        <strain evidence="5 6">PL171</strain>
    </source>
</reference>
<dbReference type="InterPro" id="IPR046959">
    <property type="entry name" value="PRK1-6/SRF4-like"/>
</dbReference>
<dbReference type="EMBL" id="MCFL01000008">
    <property type="protein sequence ID" value="ORZ38540.1"/>
    <property type="molecule type" value="Genomic_DNA"/>
</dbReference>
<feature type="compositionally biased region" description="Pro residues" evidence="3">
    <location>
        <begin position="146"/>
        <end position="157"/>
    </location>
</feature>
<dbReference type="Proteomes" id="UP000193411">
    <property type="component" value="Unassembled WGS sequence"/>
</dbReference>
<name>A0A1Y2HVB0_9FUNG</name>
<dbReference type="FunFam" id="3.80.10.10:FF:000041">
    <property type="entry name" value="LRR receptor-like serine/threonine-protein kinase ERECTA"/>
    <property type="match status" value="1"/>
</dbReference>
<keyword evidence="4" id="KW-1133">Transmembrane helix</keyword>
<evidence type="ECO:0000313" key="5">
    <source>
        <dbReference type="EMBL" id="ORZ38540.1"/>
    </source>
</evidence>
<feature type="region of interest" description="Disordered" evidence="3">
    <location>
        <begin position="134"/>
        <end position="162"/>
    </location>
</feature>
<sequence>MTKADGSGLHGGPLPESIGRLDQVYIIWAYGNNLSGEIPQSMNNLRKLQNLNLSNNSLTGSIPDIFSDKPLTYLDLTLNRFTGPVPPLPYMASSCYITSYSSTEGNKFTCLAGDPLNHRGACYDNLRALQLQPCTPHRPPVATDVPPDPQEQAPPQPTSAGPPGLPPVMIVLISMSATAAFVSIVALSVFTAQQRRRKRRLEATDLAAGAGPSGAKDVVYAKLAVGAEQGHLYTAVQGQSAVLSRGGEAGGLVFVVPKQGHRGRGQQVMLMPAAPRQVREEEELFLPQEEVEIPEVDIGE</sequence>
<comment type="caution">
    <text evidence="5">The sequence shown here is derived from an EMBL/GenBank/DDBJ whole genome shotgun (WGS) entry which is preliminary data.</text>
</comment>